<evidence type="ECO:0000259" key="8">
    <source>
        <dbReference type="Pfam" id="PF03636"/>
    </source>
</evidence>
<evidence type="ECO:0000259" key="6">
    <source>
        <dbReference type="Pfam" id="PF03632"/>
    </source>
</evidence>
<dbReference type="InterPro" id="IPR017045">
    <property type="entry name" value="Malt_Pase/Glycosyl_Hdrlase"/>
</dbReference>
<evidence type="ECO:0000256" key="1">
    <source>
        <dbReference type="ARBA" id="ARBA00006768"/>
    </source>
</evidence>
<dbReference type="GO" id="GO:0030246">
    <property type="term" value="F:carbohydrate binding"/>
    <property type="evidence" value="ECO:0007669"/>
    <property type="project" value="InterPro"/>
</dbReference>
<dbReference type="InterPro" id="IPR005195">
    <property type="entry name" value="Glyco_hydro_65_M"/>
</dbReference>
<evidence type="ECO:0000256" key="5">
    <source>
        <dbReference type="PIRSR" id="PIRSR036289-51"/>
    </source>
</evidence>
<dbReference type="Gene3D" id="2.70.98.40">
    <property type="entry name" value="Glycoside hydrolase, family 65, N-terminal domain"/>
    <property type="match status" value="1"/>
</dbReference>
<dbReference type="InterPro" id="IPR037018">
    <property type="entry name" value="GH65_N"/>
</dbReference>
<dbReference type="InterPro" id="IPR005196">
    <property type="entry name" value="Glyco_hydro_65_N"/>
</dbReference>
<evidence type="ECO:0000313" key="10">
    <source>
        <dbReference type="Proteomes" id="UP000051302"/>
    </source>
</evidence>
<evidence type="ECO:0000256" key="3">
    <source>
        <dbReference type="ARBA" id="ARBA00022679"/>
    </source>
</evidence>
<dbReference type="SUPFAM" id="SSF48208">
    <property type="entry name" value="Six-hairpin glycosidases"/>
    <property type="match status" value="1"/>
</dbReference>
<evidence type="ECO:0000256" key="2">
    <source>
        <dbReference type="ARBA" id="ARBA00022676"/>
    </source>
</evidence>
<feature type="binding site" evidence="5">
    <location>
        <begin position="362"/>
        <end position="363"/>
    </location>
    <ligand>
        <name>substrate</name>
    </ligand>
</feature>
<dbReference type="Gene3D" id="2.60.420.10">
    <property type="entry name" value="Maltose phosphorylase, domain 3"/>
    <property type="match status" value="1"/>
</dbReference>
<name>A0A0R1WF03_9LACO</name>
<proteinExistence type="inferred from homology"/>
<dbReference type="Gene3D" id="1.50.10.10">
    <property type="match status" value="1"/>
</dbReference>
<protein>
    <submittedName>
        <fullName evidence="9">Glycoside hydrolase family 65 central catalytic</fullName>
    </submittedName>
</protein>
<feature type="domain" description="Glycoside hydrolase family 65 C-terminal" evidence="7">
    <location>
        <begin position="716"/>
        <end position="773"/>
    </location>
</feature>
<reference evidence="9 10" key="1">
    <citation type="journal article" date="2015" name="Genome Announc.">
        <title>Expanding the biotechnology potential of lactobacilli through comparative genomics of 213 strains and associated genera.</title>
        <authorList>
            <person name="Sun Z."/>
            <person name="Harris H.M."/>
            <person name="McCann A."/>
            <person name="Guo C."/>
            <person name="Argimon S."/>
            <person name="Zhang W."/>
            <person name="Yang X."/>
            <person name="Jeffery I.B."/>
            <person name="Cooney J.C."/>
            <person name="Kagawa T.F."/>
            <person name="Liu W."/>
            <person name="Song Y."/>
            <person name="Salvetti E."/>
            <person name="Wrobel A."/>
            <person name="Rasinkangas P."/>
            <person name="Parkhill J."/>
            <person name="Rea M.C."/>
            <person name="O'Sullivan O."/>
            <person name="Ritari J."/>
            <person name="Douillard F.P."/>
            <person name="Paul Ross R."/>
            <person name="Yang R."/>
            <person name="Briner A.E."/>
            <person name="Felis G.E."/>
            <person name="de Vos W.M."/>
            <person name="Barrangou R."/>
            <person name="Klaenhammer T.R."/>
            <person name="Caufield P.W."/>
            <person name="Cui Y."/>
            <person name="Zhang H."/>
            <person name="O'Toole P.W."/>
        </authorList>
    </citation>
    <scope>NUCLEOTIDE SEQUENCE [LARGE SCALE GENOMIC DNA]</scope>
    <source>
        <strain evidence="9 10">DSM 16982</strain>
    </source>
</reference>
<comment type="similarity">
    <text evidence="1">Belongs to the glycosyl hydrolase 65 family.</text>
</comment>
<sequence length="784" mass="90510">MVNNHYMFKQIKEMVIMLFGIATKKDDDWWIGVTALDTPHLSKYESLMFQGNGYLGIRGSLEEPYLNEKRDMFVLGTFDKFENEATELPNLPDIVNMEIQVNGKLLSLNHGETTDYQRGLNLRNGEIVRTFNWQSGKDKLHFEFRRFVSMANCHLFVSEVKITPLLENTRLQIKSGIDGQQTNSGTQHFIEANKRLFNARFVQMQTRTQNSLVKFALTEYHRLFLNTTELTLNPRLQLERRQIFANYSIEVEKGQCLTFVKYANVFASNDKDLQVNVSKDCLKQLEHVGREDYQKLLADSTRVWSEKIWHDSFVEISSHNNKPQIAVNYARYQLFANAPCDYSKNIGAKGMTGEGYKGHAFWDTEIFMMPFFMLNIPSYAHNLLIYRYLNLIGARRKAREGGYHGAQYPWEAAMPEDAESAPLWGSADIITGEPMKILSGETEIHVTSDVAFGVYQYIKNTGDYEFARRMGYEIILQCAKFWASRVTWNAEINQFEIIDVIGPDEYKEHASNNAFTNYMVHWCMKKGAEIITDLRQNDLMTYDKLDQKMDLSKLVKELIQKAAKLYLPQPNNDDIIAQDDNYLSYQKINVNKYRTSDNVSEIFRDFDLKQLDKLQVTKQADVMLLLLLFEDKFSKDVIKKNWDYYEPKTIHDSSLSFSTHAILANDIGLYNKAFEYFEKNCQIDLGTNMNSSVKGIHMAGLAGTWKVVIEGFGGVRTVKGQLHIQPHIPSTWNSLKYSIVWQGSKIDVSVTHKCFSVTSDGKIKFVYHGHVYNVEPEERILIGI</sequence>
<evidence type="ECO:0000259" key="7">
    <source>
        <dbReference type="Pfam" id="PF03633"/>
    </source>
</evidence>
<dbReference type="GO" id="GO:0016757">
    <property type="term" value="F:glycosyltransferase activity"/>
    <property type="evidence" value="ECO:0007669"/>
    <property type="project" value="UniProtKB-KW"/>
</dbReference>
<dbReference type="PIRSF" id="PIRSF036289">
    <property type="entry name" value="Glycosyl_hydrolase_malt_phosph"/>
    <property type="match status" value="1"/>
</dbReference>
<dbReference type="PATRIC" id="fig|1423774.3.peg.1726"/>
<dbReference type="InterPro" id="IPR008928">
    <property type="entry name" value="6-hairpin_glycosidase_sf"/>
</dbReference>
<feature type="binding site" evidence="5">
    <location>
        <begin position="618"/>
        <end position="619"/>
    </location>
    <ligand>
        <name>substrate</name>
    </ligand>
</feature>
<dbReference type="InterPro" id="IPR011013">
    <property type="entry name" value="Gal_mutarotase_sf_dom"/>
</dbReference>
<dbReference type="AlphaFoldDB" id="A0A0R1WF03"/>
<dbReference type="Pfam" id="PF03636">
    <property type="entry name" value="Glyco_hydro_65N"/>
    <property type="match status" value="1"/>
</dbReference>
<dbReference type="InterPro" id="IPR005194">
    <property type="entry name" value="Glyco_hydro_65_C"/>
</dbReference>
<gene>
    <name evidence="9" type="ORF">FD31_GL001663</name>
</gene>
<dbReference type="SUPFAM" id="SSF74650">
    <property type="entry name" value="Galactose mutarotase-like"/>
    <property type="match status" value="1"/>
</dbReference>
<feature type="domain" description="Glycoside hydrolase family 65 central catalytic" evidence="6">
    <location>
        <begin position="329"/>
        <end position="706"/>
    </location>
</feature>
<dbReference type="GO" id="GO:0005975">
    <property type="term" value="P:carbohydrate metabolic process"/>
    <property type="evidence" value="ECO:0007669"/>
    <property type="project" value="InterPro"/>
</dbReference>
<evidence type="ECO:0000256" key="4">
    <source>
        <dbReference type="PIRSR" id="PIRSR036289-50"/>
    </source>
</evidence>
<dbReference type="GO" id="GO:0004553">
    <property type="term" value="F:hydrolase activity, hydrolyzing O-glycosyl compounds"/>
    <property type="evidence" value="ECO:0007669"/>
    <property type="project" value="TreeGrafter"/>
</dbReference>
<dbReference type="STRING" id="1423774.FD31_GL001663"/>
<keyword evidence="10" id="KW-1185">Reference proteome</keyword>
<dbReference type="PANTHER" id="PTHR11051:SF8">
    <property type="entry name" value="PROTEIN-GLUCOSYLGALACTOSYLHYDROXYLYSINE GLUCOSIDASE"/>
    <property type="match status" value="1"/>
</dbReference>
<keyword evidence="2" id="KW-0328">Glycosyltransferase</keyword>
<dbReference type="InterPro" id="IPR012341">
    <property type="entry name" value="6hp_glycosidase-like_sf"/>
</dbReference>
<feature type="domain" description="Glycoside hydrolase family 65 N-terminal" evidence="8">
    <location>
        <begin position="35"/>
        <end position="268"/>
    </location>
</feature>
<feature type="active site" description="Proton donor" evidence="4">
    <location>
        <position position="505"/>
    </location>
</feature>
<keyword evidence="3" id="KW-0808">Transferase</keyword>
<dbReference type="EMBL" id="AZFV01000031">
    <property type="protein sequence ID" value="KRM14804.1"/>
    <property type="molecule type" value="Genomic_DNA"/>
</dbReference>
<accession>A0A0R1WF03</accession>
<dbReference type="Proteomes" id="UP000051302">
    <property type="component" value="Unassembled WGS sequence"/>
</dbReference>
<evidence type="ECO:0000313" key="9">
    <source>
        <dbReference type="EMBL" id="KRM14804.1"/>
    </source>
</evidence>
<dbReference type="PANTHER" id="PTHR11051">
    <property type="entry name" value="GLYCOSYL HYDROLASE-RELATED"/>
    <property type="match status" value="1"/>
</dbReference>
<dbReference type="Pfam" id="PF03633">
    <property type="entry name" value="Glyco_hydro_65C"/>
    <property type="match status" value="1"/>
</dbReference>
<comment type="caution">
    <text evidence="9">The sequence shown here is derived from an EMBL/GenBank/DDBJ whole genome shotgun (WGS) entry which is preliminary data.</text>
</comment>
<keyword evidence="9" id="KW-0378">Hydrolase</keyword>
<organism evidence="9 10">
    <name type="scientific">Companilactobacillus nantensis DSM 16982</name>
    <dbReference type="NCBI Taxonomy" id="1423774"/>
    <lineage>
        <taxon>Bacteria</taxon>
        <taxon>Bacillati</taxon>
        <taxon>Bacillota</taxon>
        <taxon>Bacilli</taxon>
        <taxon>Lactobacillales</taxon>
        <taxon>Lactobacillaceae</taxon>
        <taxon>Companilactobacillus</taxon>
    </lineage>
</organism>
<dbReference type="Pfam" id="PF03632">
    <property type="entry name" value="Glyco_hydro_65m"/>
    <property type="match status" value="1"/>
</dbReference>